<evidence type="ECO:0000256" key="3">
    <source>
        <dbReference type="SAM" id="MobiDB-lite"/>
    </source>
</evidence>
<dbReference type="SUPFAM" id="SSF52833">
    <property type="entry name" value="Thioredoxin-like"/>
    <property type="match status" value="1"/>
</dbReference>
<keyword evidence="1" id="KW-0732">Signal</keyword>
<dbReference type="Proteomes" id="UP000087766">
    <property type="component" value="Chromosome 6"/>
</dbReference>
<proteinExistence type="predicted"/>
<dbReference type="InterPro" id="IPR011893">
    <property type="entry name" value="Selenoprotein_Rdx-typ"/>
</dbReference>
<sequence length="312" mass="35587">METLPYSIPSTKLHSLHIYTGASRIRSSRLPFRPTRFSTKPLYSPKFFILPRHRLRCVAESSDNHHHSHHHDHHDHHGHHHHHDHHGHHHHHHHHHHHPPHHHHHPPHHHHHPPHHHHHPPHLHHDPPQHHYQPITIELPPEKTTSSIANAGLGNTVNINFCSSCSYRGTAVTMKNMLDIAFPGTEVILANYPPSLPKRLLSKLIPVVQIGVIGVVVAGEHIFPVLGFAAPPPWYFNLRANKFGTIASTWLLGNALQSFLQSSGAFEIYFNGELVFSKLKEGRFPGEIELKDLITKRMTSSIRVNGVSELMS</sequence>
<dbReference type="GO" id="GO:0005789">
    <property type="term" value="C:endoplasmic reticulum membrane"/>
    <property type="evidence" value="ECO:0007669"/>
    <property type="project" value="TreeGrafter"/>
</dbReference>
<dbReference type="InterPro" id="IPR019389">
    <property type="entry name" value="Selenoprotein_T"/>
</dbReference>
<dbReference type="InterPro" id="IPR036249">
    <property type="entry name" value="Thioredoxin-like_sf"/>
</dbReference>
<gene>
    <name evidence="5" type="primary">LOC106763079</name>
</gene>
<dbReference type="OrthoDB" id="60822at2759"/>
<dbReference type="PANTHER" id="PTHR13544:SF13">
    <property type="entry name" value="SELENOPROTEIN, RDX TYPE-RELATED"/>
    <property type="match status" value="1"/>
</dbReference>
<dbReference type="RefSeq" id="XP_014502737.1">
    <property type="nucleotide sequence ID" value="XM_014647251.1"/>
</dbReference>
<dbReference type="KEGG" id="vra:106763079"/>
<keyword evidence="2" id="KW-0676">Redox-active center</keyword>
<evidence type="ECO:0000256" key="1">
    <source>
        <dbReference type="ARBA" id="ARBA00022729"/>
    </source>
</evidence>
<evidence type="ECO:0000256" key="2">
    <source>
        <dbReference type="ARBA" id="ARBA00023284"/>
    </source>
</evidence>
<protein>
    <submittedName>
        <fullName evidence="5">SelT-like protein</fullName>
    </submittedName>
</protein>
<keyword evidence="4" id="KW-1185">Reference proteome</keyword>
<dbReference type="AlphaFoldDB" id="A0A1S3U9N5"/>
<organism evidence="4 5">
    <name type="scientific">Vigna radiata var. radiata</name>
    <name type="common">Mung bean</name>
    <name type="synonym">Phaseolus aureus</name>
    <dbReference type="NCBI Taxonomy" id="3916"/>
    <lineage>
        <taxon>Eukaryota</taxon>
        <taxon>Viridiplantae</taxon>
        <taxon>Streptophyta</taxon>
        <taxon>Embryophyta</taxon>
        <taxon>Tracheophyta</taxon>
        <taxon>Spermatophyta</taxon>
        <taxon>Magnoliopsida</taxon>
        <taxon>eudicotyledons</taxon>
        <taxon>Gunneridae</taxon>
        <taxon>Pentapetalae</taxon>
        <taxon>rosids</taxon>
        <taxon>fabids</taxon>
        <taxon>Fabales</taxon>
        <taxon>Fabaceae</taxon>
        <taxon>Papilionoideae</taxon>
        <taxon>50 kb inversion clade</taxon>
        <taxon>NPAAA clade</taxon>
        <taxon>indigoferoid/millettioid clade</taxon>
        <taxon>Phaseoleae</taxon>
        <taxon>Vigna</taxon>
    </lineage>
</organism>
<accession>A0A1S3U9N5</accession>
<dbReference type="PANTHER" id="PTHR13544">
    <property type="entry name" value="SELENOPROTEIN T"/>
    <property type="match status" value="1"/>
</dbReference>
<dbReference type="GO" id="GO:0045454">
    <property type="term" value="P:cell redox homeostasis"/>
    <property type="evidence" value="ECO:0007669"/>
    <property type="project" value="TreeGrafter"/>
</dbReference>
<reference evidence="4" key="1">
    <citation type="journal article" date="2014" name="Nat. Commun.">
        <title>Genome sequence of mungbean and insights into evolution within Vigna species.</title>
        <authorList>
            <person name="Kang Y.J."/>
            <person name="Kim S.K."/>
            <person name="Kim M.Y."/>
            <person name="Lestari P."/>
            <person name="Kim K.H."/>
            <person name="Ha B.K."/>
            <person name="Jun T.H."/>
            <person name="Hwang W.J."/>
            <person name="Lee T."/>
            <person name="Lee J."/>
            <person name="Shim S."/>
            <person name="Yoon M.Y."/>
            <person name="Jang Y.E."/>
            <person name="Han K.S."/>
            <person name="Taeprayoon P."/>
            <person name="Yoon N."/>
            <person name="Somta P."/>
            <person name="Tanya P."/>
            <person name="Kim K.S."/>
            <person name="Gwag J.G."/>
            <person name="Moon J.K."/>
            <person name="Lee Y.H."/>
            <person name="Park B.S."/>
            <person name="Bombarely A."/>
            <person name="Doyle J.J."/>
            <person name="Jackson S.A."/>
            <person name="Schafleitner R."/>
            <person name="Srinives P."/>
            <person name="Varshney R.K."/>
            <person name="Lee S.H."/>
        </authorList>
    </citation>
    <scope>NUCLEOTIDE SEQUENCE [LARGE SCALE GENOMIC DNA]</scope>
    <source>
        <strain evidence="4">cv. VC1973A</strain>
    </source>
</reference>
<dbReference type="Gene3D" id="3.40.30.10">
    <property type="entry name" value="Glutaredoxin"/>
    <property type="match status" value="1"/>
</dbReference>
<dbReference type="GeneID" id="106763079"/>
<evidence type="ECO:0000313" key="5">
    <source>
        <dbReference type="RefSeq" id="XP_014502737.1"/>
    </source>
</evidence>
<evidence type="ECO:0000313" key="4">
    <source>
        <dbReference type="Proteomes" id="UP000087766"/>
    </source>
</evidence>
<dbReference type="NCBIfam" id="TIGR02174">
    <property type="entry name" value="CXXU_selWTH"/>
    <property type="match status" value="1"/>
</dbReference>
<dbReference type="GO" id="GO:0004791">
    <property type="term" value="F:thioredoxin-disulfide reductase (NADPH) activity"/>
    <property type="evidence" value="ECO:0007669"/>
    <property type="project" value="TreeGrafter"/>
</dbReference>
<dbReference type="STRING" id="3916.A0A1S3U9N5"/>
<dbReference type="Pfam" id="PF10262">
    <property type="entry name" value="Rdx"/>
    <property type="match status" value="1"/>
</dbReference>
<name>A0A1S3U9N5_VIGRR</name>
<feature type="region of interest" description="Disordered" evidence="3">
    <location>
        <begin position="60"/>
        <end position="134"/>
    </location>
</feature>
<reference evidence="5" key="2">
    <citation type="submission" date="2025-08" db="UniProtKB">
        <authorList>
            <consortium name="RefSeq"/>
        </authorList>
    </citation>
    <scope>IDENTIFICATION</scope>
</reference>
<feature type="compositionally biased region" description="Basic residues" evidence="3">
    <location>
        <begin position="66"/>
        <end position="122"/>
    </location>
</feature>